<gene>
    <name evidence="7" type="ORF">ANCDUO_15618</name>
</gene>
<proteinExistence type="predicted"/>
<dbReference type="Proteomes" id="UP000054047">
    <property type="component" value="Unassembled WGS sequence"/>
</dbReference>
<dbReference type="EMBL" id="KN739446">
    <property type="protein sequence ID" value="KIH54237.1"/>
    <property type="molecule type" value="Genomic_DNA"/>
</dbReference>
<evidence type="ECO:0000256" key="6">
    <source>
        <dbReference type="SAM" id="Phobius"/>
    </source>
</evidence>
<evidence type="ECO:0000313" key="8">
    <source>
        <dbReference type="Proteomes" id="UP000054047"/>
    </source>
</evidence>
<organism evidence="7 8">
    <name type="scientific">Ancylostoma duodenale</name>
    <dbReference type="NCBI Taxonomy" id="51022"/>
    <lineage>
        <taxon>Eukaryota</taxon>
        <taxon>Metazoa</taxon>
        <taxon>Ecdysozoa</taxon>
        <taxon>Nematoda</taxon>
        <taxon>Chromadorea</taxon>
        <taxon>Rhabditida</taxon>
        <taxon>Rhabditina</taxon>
        <taxon>Rhabditomorpha</taxon>
        <taxon>Strongyloidea</taxon>
        <taxon>Ancylostomatidae</taxon>
        <taxon>Ancylostomatinae</taxon>
        <taxon>Ancylostoma</taxon>
    </lineage>
</organism>
<dbReference type="InterPro" id="IPR000203">
    <property type="entry name" value="GPS"/>
</dbReference>
<evidence type="ECO:0000256" key="4">
    <source>
        <dbReference type="ARBA" id="ARBA00023136"/>
    </source>
</evidence>
<evidence type="ECO:0000256" key="2">
    <source>
        <dbReference type="ARBA" id="ARBA00022692"/>
    </source>
</evidence>
<dbReference type="AlphaFoldDB" id="A0A0C2CWH6"/>
<feature type="region of interest" description="Disordered" evidence="5">
    <location>
        <begin position="24"/>
        <end position="56"/>
    </location>
</feature>
<dbReference type="OrthoDB" id="5870921at2759"/>
<comment type="subcellular location">
    <subcellularLocation>
        <location evidence="1">Membrane</location>
    </subcellularLocation>
</comment>
<accession>A0A0C2CWH6</accession>
<dbReference type="SMART" id="SM00303">
    <property type="entry name" value="GPS"/>
    <property type="match status" value="1"/>
</dbReference>
<name>A0A0C2CWH6_9BILA</name>
<keyword evidence="2 6" id="KW-0812">Transmembrane</keyword>
<sequence>MYMTIYRNRKLFIGSKQYSSYGSTTTLAQRSRSLPTAVKEDEAQSTEQEPPPSPCRRQIALSDESPVMSGTVLSNDKLLQPLHGHFRVTWWDPDALEWSTEDQCQTSIEGNIIVATCEHLTDFSLIVDAALNDPNVCDRALIGLGISVNTISIFSLTFLAFINLCG</sequence>
<protein>
    <submittedName>
        <fullName evidence="7">Latrophilin/CL-1-like GPS domain protein</fullName>
    </submittedName>
</protein>
<keyword evidence="3 6" id="KW-1133">Transmembrane helix</keyword>
<feature type="transmembrane region" description="Helical" evidence="6">
    <location>
        <begin position="141"/>
        <end position="162"/>
    </location>
</feature>
<feature type="compositionally biased region" description="Polar residues" evidence="5">
    <location>
        <begin position="24"/>
        <end position="34"/>
    </location>
</feature>
<evidence type="ECO:0000256" key="5">
    <source>
        <dbReference type="SAM" id="MobiDB-lite"/>
    </source>
</evidence>
<keyword evidence="8" id="KW-1185">Reference proteome</keyword>
<evidence type="ECO:0000313" key="7">
    <source>
        <dbReference type="EMBL" id="KIH54237.1"/>
    </source>
</evidence>
<evidence type="ECO:0000256" key="1">
    <source>
        <dbReference type="ARBA" id="ARBA00004370"/>
    </source>
</evidence>
<reference evidence="7 8" key="1">
    <citation type="submission" date="2013-12" db="EMBL/GenBank/DDBJ databases">
        <title>Draft genome of the parsitic nematode Ancylostoma duodenale.</title>
        <authorList>
            <person name="Mitreva M."/>
        </authorList>
    </citation>
    <scope>NUCLEOTIDE SEQUENCE [LARGE SCALE GENOMIC DNA]</scope>
    <source>
        <strain evidence="7 8">Zhejiang</strain>
    </source>
</reference>
<keyword evidence="4 6" id="KW-0472">Membrane</keyword>
<dbReference type="GO" id="GO:0016020">
    <property type="term" value="C:membrane"/>
    <property type="evidence" value="ECO:0007669"/>
    <property type="project" value="UniProtKB-SubCell"/>
</dbReference>
<evidence type="ECO:0000256" key="3">
    <source>
        <dbReference type="ARBA" id="ARBA00022989"/>
    </source>
</evidence>